<feature type="domain" description="Peptidase M16 C-terminal" evidence="3">
    <location>
        <begin position="181"/>
        <end position="359"/>
    </location>
</feature>
<dbReference type="InterPro" id="IPR050361">
    <property type="entry name" value="MPP/UQCRC_Complex"/>
</dbReference>
<organism evidence="4 5">
    <name type="scientific">Petrachloros mirabilis ULC683</name>
    <dbReference type="NCBI Taxonomy" id="2781853"/>
    <lineage>
        <taxon>Bacteria</taxon>
        <taxon>Bacillati</taxon>
        <taxon>Cyanobacteriota</taxon>
        <taxon>Cyanophyceae</taxon>
        <taxon>Synechococcales</taxon>
        <taxon>Petrachlorosaceae</taxon>
        <taxon>Petrachloros</taxon>
        <taxon>Petrachloros mirabilis</taxon>
    </lineage>
</organism>
<dbReference type="Proteomes" id="UP000607397">
    <property type="component" value="Unassembled WGS sequence"/>
</dbReference>
<dbReference type="Pfam" id="PF00675">
    <property type="entry name" value="Peptidase_M16"/>
    <property type="match status" value="2"/>
</dbReference>
<gene>
    <name evidence="4" type="ORF">GS597_08015</name>
</gene>
<reference evidence="4" key="1">
    <citation type="submission" date="2019-12" db="EMBL/GenBank/DDBJ databases">
        <title>High-Quality draft genome sequences of three cyanobacteria isolated from the limestone walls of the Old Cathedral of Coimbra.</title>
        <authorList>
            <person name="Tiago I."/>
            <person name="Soares F."/>
            <person name="Portugal A."/>
        </authorList>
    </citation>
    <scope>NUCLEOTIDE SEQUENCE [LARGE SCALE GENOMIC DNA]</scope>
    <source>
        <strain evidence="4">C</strain>
    </source>
</reference>
<evidence type="ECO:0000259" key="2">
    <source>
        <dbReference type="Pfam" id="PF00675"/>
    </source>
</evidence>
<dbReference type="RefSeq" id="WP_161824934.1">
    <property type="nucleotide sequence ID" value="NZ_WVIC01000013.1"/>
</dbReference>
<dbReference type="InterPro" id="IPR007863">
    <property type="entry name" value="Peptidase_M16_C"/>
</dbReference>
<dbReference type="PANTHER" id="PTHR11851">
    <property type="entry name" value="METALLOPROTEASE"/>
    <property type="match status" value="1"/>
</dbReference>
<name>A0A8K2A732_9CYAN</name>
<proteinExistence type="inferred from homology"/>
<evidence type="ECO:0000256" key="1">
    <source>
        <dbReference type="ARBA" id="ARBA00007261"/>
    </source>
</evidence>
<evidence type="ECO:0000259" key="3">
    <source>
        <dbReference type="Pfam" id="PF05193"/>
    </source>
</evidence>
<dbReference type="InterPro" id="IPR011765">
    <property type="entry name" value="Pept_M16_N"/>
</dbReference>
<accession>A0A8K2A732</accession>
<dbReference type="SUPFAM" id="SSF63411">
    <property type="entry name" value="LuxS/MPP-like metallohydrolase"/>
    <property type="match status" value="4"/>
</dbReference>
<evidence type="ECO:0000313" key="4">
    <source>
        <dbReference type="EMBL" id="NCJ06456.1"/>
    </source>
</evidence>
<comment type="caution">
    <text evidence="4">The sequence shown here is derived from an EMBL/GenBank/DDBJ whole genome shotgun (WGS) entry which is preliminary data.</text>
</comment>
<dbReference type="AlphaFoldDB" id="A0A8K2A732"/>
<dbReference type="Pfam" id="PF05193">
    <property type="entry name" value="Peptidase_M16_C"/>
    <property type="match status" value="2"/>
</dbReference>
<feature type="domain" description="Peptidase M16 N-terminal" evidence="2">
    <location>
        <begin position="29"/>
        <end position="171"/>
    </location>
</feature>
<protein>
    <submittedName>
        <fullName evidence="4">Insulinase family protein</fullName>
    </submittedName>
</protein>
<dbReference type="PANTHER" id="PTHR11851:SF49">
    <property type="entry name" value="MITOCHONDRIAL-PROCESSING PEPTIDASE SUBUNIT ALPHA"/>
    <property type="match status" value="1"/>
</dbReference>
<keyword evidence="5" id="KW-1185">Reference proteome</keyword>
<sequence>MPSTASASQPALSLTSGVHHTVLANGLTVLLKEVHTAPVVSVQIWYRVGSRNEAPGLNGISHQLEHLMFKGTEARPIQFGQLFSALGSASNAFTSYDMTAYYGTVSQDKLAALLILEADRLQHALINADQLDSEKRVVISELQGYDNSPDYRLSRAVMRQAFPCHPYGLPVGGMKEDVEAFTLEQVQGYYRQYYSPRNAVLVVTGDFETSGTLALIEETFGGIVSTAAPPHQTSTVRSDVESSSEPICLREPGSAALLQAVYPVPAIGHPDIPILEVMDTILTSGRSSRFYADFIDSGLASHGGGYLVAMQDPGWYEIALTAVPGQDLKGLDQVLQQTLKDLQEQGVTEAELNRAKVQLRANLILSNRDIETQASQLAYNHLVAGDYRYTDVFLAAVNGVSVADVQRVAQTYLKLERRTLGLFEPTRLEPNLSPDSGGATQTRENFMPGEPVDPATVAQYLPKFPPATVSSSQTLPQVLDLANGLRVLLLADPSTPTVTLNGYIEAGSAFDREIYGLASLTADNLLSGTQSQDDQMLARRLEERGASLDFQALREGVDIEGYALAEDLPLLLEILADVLQNATFPAAEFQISQQRLLANLQIELDDPKCLARRVLQQHLYPAEHPFYGYPTLETVAAIQPDHLQAFYQQHYRPERTVLTLLGDFDLEGVRSHLQSTLGIWTVEGEAPTLSFPAVSFPPALQTITVPLSGKTQVITYLGHPGIDRHDPRFYAALILNQVLGGDTLASRLGTEIRDRQGLTYGIYSYFAAGKQPGHFVIQMQTAPEDTQQAIDSTLSLLRHLRNTGLMATEVEAAQQSLLNSYPVELANPDILAQRVLMSAVYGLNRDEIRQFPQRLQAVTVAEVQTALQELIHPDQFVIVSAGPIAL</sequence>
<dbReference type="InterPro" id="IPR011249">
    <property type="entry name" value="Metalloenz_LuxS/M16"/>
</dbReference>
<feature type="domain" description="Peptidase M16 N-terminal" evidence="2">
    <location>
        <begin position="486"/>
        <end position="598"/>
    </location>
</feature>
<comment type="similarity">
    <text evidence="1">Belongs to the peptidase M16 family.</text>
</comment>
<dbReference type="EMBL" id="WVIC01000013">
    <property type="protein sequence ID" value="NCJ06456.1"/>
    <property type="molecule type" value="Genomic_DNA"/>
</dbReference>
<dbReference type="GO" id="GO:0046872">
    <property type="term" value="F:metal ion binding"/>
    <property type="evidence" value="ECO:0007669"/>
    <property type="project" value="InterPro"/>
</dbReference>
<feature type="domain" description="Peptidase M16 C-terminal" evidence="3">
    <location>
        <begin position="638"/>
        <end position="817"/>
    </location>
</feature>
<evidence type="ECO:0000313" key="5">
    <source>
        <dbReference type="Proteomes" id="UP000607397"/>
    </source>
</evidence>
<dbReference type="Gene3D" id="3.30.830.10">
    <property type="entry name" value="Metalloenzyme, LuxS/M16 peptidase-like"/>
    <property type="match status" value="4"/>
</dbReference>